<feature type="chain" id="PRO_5038745391" evidence="1">
    <location>
        <begin position="22"/>
        <end position="127"/>
    </location>
</feature>
<evidence type="ECO:0000256" key="1">
    <source>
        <dbReference type="SAM" id="SignalP"/>
    </source>
</evidence>
<proteinExistence type="predicted"/>
<dbReference type="Proteomes" id="UP000828390">
    <property type="component" value="Unassembled WGS sequence"/>
</dbReference>
<dbReference type="EMBL" id="JAIWYP010000028">
    <property type="protein sequence ID" value="KAH3691916.1"/>
    <property type="molecule type" value="Genomic_DNA"/>
</dbReference>
<organism evidence="2 3">
    <name type="scientific">Dreissena polymorpha</name>
    <name type="common">Zebra mussel</name>
    <name type="synonym">Mytilus polymorpha</name>
    <dbReference type="NCBI Taxonomy" id="45954"/>
    <lineage>
        <taxon>Eukaryota</taxon>
        <taxon>Metazoa</taxon>
        <taxon>Spiralia</taxon>
        <taxon>Lophotrochozoa</taxon>
        <taxon>Mollusca</taxon>
        <taxon>Bivalvia</taxon>
        <taxon>Autobranchia</taxon>
        <taxon>Heteroconchia</taxon>
        <taxon>Euheterodonta</taxon>
        <taxon>Imparidentia</taxon>
        <taxon>Neoheterodontei</taxon>
        <taxon>Myida</taxon>
        <taxon>Dreissenoidea</taxon>
        <taxon>Dreissenidae</taxon>
        <taxon>Dreissena</taxon>
    </lineage>
</organism>
<evidence type="ECO:0000313" key="3">
    <source>
        <dbReference type="Proteomes" id="UP000828390"/>
    </source>
</evidence>
<name>A0A9D3Y4V4_DREPO</name>
<comment type="caution">
    <text evidence="2">The sequence shown here is derived from an EMBL/GenBank/DDBJ whole genome shotgun (WGS) entry which is preliminary data.</text>
</comment>
<gene>
    <name evidence="2" type="ORF">DPMN_192462</name>
</gene>
<accession>A0A9D3Y4V4</accession>
<dbReference type="AlphaFoldDB" id="A0A9D3Y4V4"/>
<reference evidence="2" key="2">
    <citation type="submission" date="2020-11" db="EMBL/GenBank/DDBJ databases">
        <authorList>
            <person name="McCartney M.A."/>
            <person name="Auch B."/>
            <person name="Kono T."/>
            <person name="Mallez S."/>
            <person name="Becker A."/>
            <person name="Gohl D.M."/>
            <person name="Silverstein K.A.T."/>
            <person name="Koren S."/>
            <person name="Bechman K.B."/>
            <person name="Herman A."/>
            <person name="Abrahante J.E."/>
            <person name="Garbe J."/>
        </authorList>
    </citation>
    <scope>NUCLEOTIDE SEQUENCE</scope>
    <source>
        <strain evidence="2">Duluth1</strain>
        <tissue evidence="2">Whole animal</tissue>
    </source>
</reference>
<feature type="signal peptide" evidence="1">
    <location>
        <begin position="1"/>
        <end position="21"/>
    </location>
</feature>
<keyword evidence="1" id="KW-0732">Signal</keyword>
<keyword evidence="3" id="KW-1185">Reference proteome</keyword>
<evidence type="ECO:0000313" key="2">
    <source>
        <dbReference type="EMBL" id="KAH3691916.1"/>
    </source>
</evidence>
<protein>
    <submittedName>
        <fullName evidence="2">Uncharacterized protein</fullName>
    </submittedName>
</protein>
<reference evidence="2" key="1">
    <citation type="journal article" date="2019" name="bioRxiv">
        <title>The Genome of the Zebra Mussel, Dreissena polymorpha: A Resource for Invasive Species Research.</title>
        <authorList>
            <person name="McCartney M.A."/>
            <person name="Auch B."/>
            <person name="Kono T."/>
            <person name="Mallez S."/>
            <person name="Zhang Y."/>
            <person name="Obille A."/>
            <person name="Becker A."/>
            <person name="Abrahante J.E."/>
            <person name="Garbe J."/>
            <person name="Badalamenti J.P."/>
            <person name="Herman A."/>
            <person name="Mangelson H."/>
            <person name="Liachko I."/>
            <person name="Sullivan S."/>
            <person name="Sone E.D."/>
            <person name="Koren S."/>
            <person name="Silverstein K.A.T."/>
            <person name="Beckman K.B."/>
            <person name="Gohl D.M."/>
        </authorList>
    </citation>
    <scope>NUCLEOTIDE SEQUENCE</scope>
    <source>
        <strain evidence="2">Duluth1</strain>
        <tissue evidence="2">Whole animal</tissue>
    </source>
</reference>
<sequence length="127" mass="14636">MRVSRTVMCVTFALNIFGVFSTDTDYDDLYSKRLLSYLRRKYPGNIFYPANNGLSELSDLPSRLDFDKKLKHPDGVFSAISKKSQFLPYGLNERSGRLQTRITSFGHPIQPYEGKHGGEREIFRYGK</sequence>